<keyword evidence="3" id="KW-0238">DNA-binding</keyword>
<dbReference type="PANTHER" id="PTHR30419:SF28">
    <property type="entry name" value="HTH-TYPE TRANSCRIPTIONAL REGULATOR BSDA"/>
    <property type="match status" value="1"/>
</dbReference>
<dbReference type="EMBL" id="FQVL01000002">
    <property type="protein sequence ID" value="SHE71683.1"/>
    <property type="molecule type" value="Genomic_DNA"/>
</dbReference>
<proteinExistence type="inferred from homology"/>
<dbReference type="PANTHER" id="PTHR30419">
    <property type="entry name" value="HTH-TYPE TRANSCRIPTIONAL REGULATOR YBHD"/>
    <property type="match status" value="1"/>
</dbReference>
<keyword evidence="4" id="KW-0804">Transcription</keyword>
<dbReference type="SUPFAM" id="SSF53850">
    <property type="entry name" value="Periplasmic binding protein-like II"/>
    <property type="match status" value="1"/>
</dbReference>
<dbReference type="FunFam" id="1.10.10.10:FF:000001">
    <property type="entry name" value="LysR family transcriptional regulator"/>
    <property type="match status" value="1"/>
</dbReference>
<dbReference type="GO" id="GO:0003700">
    <property type="term" value="F:DNA-binding transcription factor activity"/>
    <property type="evidence" value="ECO:0007669"/>
    <property type="project" value="InterPro"/>
</dbReference>
<reference evidence="7 8" key="1">
    <citation type="submission" date="2016-11" db="EMBL/GenBank/DDBJ databases">
        <authorList>
            <person name="Jaros S."/>
            <person name="Januszkiewicz K."/>
            <person name="Wedrychowicz H."/>
        </authorList>
    </citation>
    <scope>NUCLEOTIDE SEQUENCE [LARGE SCALE GENOMIC DNA]</scope>
    <source>
        <strain evidence="7 8">DSM 44666</strain>
    </source>
</reference>
<feature type="domain" description="HTH lysR-type" evidence="6">
    <location>
        <begin position="6"/>
        <end position="63"/>
    </location>
</feature>
<keyword evidence="8" id="KW-1185">Reference proteome</keyword>
<protein>
    <submittedName>
        <fullName evidence="7">Transcriptional regulator, LysR family</fullName>
    </submittedName>
</protein>
<dbReference type="SUPFAM" id="SSF46785">
    <property type="entry name" value="Winged helix' DNA-binding domain"/>
    <property type="match status" value="1"/>
</dbReference>
<evidence type="ECO:0000256" key="5">
    <source>
        <dbReference type="SAM" id="Coils"/>
    </source>
</evidence>
<keyword evidence="2" id="KW-0805">Transcription regulation</keyword>
<evidence type="ECO:0000256" key="3">
    <source>
        <dbReference type="ARBA" id="ARBA00023125"/>
    </source>
</evidence>
<evidence type="ECO:0000259" key="6">
    <source>
        <dbReference type="PROSITE" id="PS50931"/>
    </source>
</evidence>
<organism evidence="7 8">
    <name type="scientific">Seinonella peptonophila</name>
    <dbReference type="NCBI Taxonomy" id="112248"/>
    <lineage>
        <taxon>Bacteria</taxon>
        <taxon>Bacillati</taxon>
        <taxon>Bacillota</taxon>
        <taxon>Bacilli</taxon>
        <taxon>Bacillales</taxon>
        <taxon>Thermoactinomycetaceae</taxon>
        <taxon>Seinonella</taxon>
    </lineage>
</organism>
<dbReference type="Pfam" id="PF00126">
    <property type="entry name" value="HTH_1"/>
    <property type="match status" value="1"/>
</dbReference>
<dbReference type="PRINTS" id="PR00039">
    <property type="entry name" value="HTHLYSR"/>
</dbReference>
<dbReference type="Pfam" id="PF03466">
    <property type="entry name" value="LysR_substrate"/>
    <property type="match status" value="1"/>
</dbReference>
<dbReference type="InterPro" id="IPR036390">
    <property type="entry name" value="WH_DNA-bd_sf"/>
</dbReference>
<feature type="coiled-coil region" evidence="5">
    <location>
        <begin position="70"/>
        <end position="97"/>
    </location>
</feature>
<dbReference type="Proteomes" id="UP000184476">
    <property type="component" value="Unassembled WGS sequence"/>
</dbReference>
<evidence type="ECO:0000256" key="1">
    <source>
        <dbReference type="ARBA" id="ARBA00009437"/>
    </source>
</evidence>
<dbReference type="Gene3D" id="3.40.190.290">
    <property type="match status" value="1"/>
</dbReference>
<dbReference type="Gene3D" id="1.10.10.10">
    <property type="entry name" value="Winged helix-like DNA-binding domain superfamily/Winged helix DNA-binding domain"/>
    <property type="match status" value="1"/>
</dbReference>
<evidence type="ECO:0000313" key="7">
    <source>
        <dbReference type="EMBL" id="SHE71683.1"/>
    </source>
</evidence>
<comment type="similarity">
    <text evidence="1">Belongs to the LysR transcriptional regulatory family.</text>
</comment>
<dbReference type="InterPro" id="IPR050950">
    <property type="entry name" value="HTH-type_LysR_regulators"/>
</dbReference>
<dbReference type="CDD" id="cd05466">
    <property type="entry name" value="PBP2_LTTR_substrate"/>
    <property type="match status" value="1"/>
</dbReference>
<evidence type="ECO:0000256" key="2">
    <source>
        <dbReference type="ARBA" id="ARBA00023015"/>
    </source>
</evidence>
<keyword evidence="5" id="KW-0175">Coiled coil</keyword>
<dbReference type="AlphaFoldDB" id="A0A1M4VS90"/>
<evidence type="ECO:0000256" key="4">
    <source>
        <dbReference type="ARBA" id="ARBA00023163"/>
    </source>
</evidence>
<evidence type="ECO:0000313" key="8">
    <source>
        <dbReference type="Proteomes" id="UP000184476"/>
    </source>
</evidence>
<dbReference type="InterPro" id="IPR000847">
    <property type="entry name" value="LysR_HTH_N"/>
</dbReference>
<dbReference type="InterPro" id="IPR036388">
    <property type="entry name" value="WH-like_DNA-bd_sf"/>
</dbReference>
<name>A0A1M4VS90_9BACL</name>
<dbReference type="PROSITE" id="PS50931">
    <property type="entry name" value="HTH_LYSR"/>
    <property type="match status" value="1"/>
</dbReference>
<accession>A0A1M4VS90</accession>
<dbReference type="InterPro" id="IPR005119">
    <property type="entry name" value="LysR_subst-bd"/>
</dbReference>
<gene>
    <name evidence="7" type="ORF">SAMN05444392_102504</name>
</gene>
<dbReference type="GO" id="GO:0003677">
    <property type="term" value="F:DNA binding"/>
    <property type="evidence" value="ECO:0007669"/>
    <property type="project" value="UniProtKB-KW"/>
</dbReference>
<sequence>MSGVKVELLQLKYFQKVAQLEHLTKAAEELHIAQPALSKTIARLEKDLGVSLFDRQKRQIKLNIAGHLFLKQVNIALAALEEGKRQIKDQAELEQQRVVLASTSHHCDAELVSSFLTLYPDENLLIKQTNSENQNVDLLKNGKIDFFVTSDSIKHTEVEYLPFVTEEILLAVPPHHQLAERQSIQLHEVADEPFISLKAGNPFRELTNRFCKEAGFSPNILCEVDRLAAVGSFVQKEIGVAFLTRDAKQKEDLVILLPIKLPICQRTFKLVWLKDRYLSKAAQRFRDFLQYYYEKSEA</sequence>
<dbReference type="GO" id="GO:0005829">
    <property type="term" value="C:cytosol"/>
    <property type="evidence" value="ECO:0007669"/>
    <property type="project" value="TreeGrafter"/>
</dbReference>